<dbReference type="AlphaFoldDB" id="A0A7Y0KAF1"/>
<dbReference type="PANTHER" id="PTHR43130:SF14">
    <property type="entry name" value="DJ-1_PFPI DOMAIN-CONTAINING PROTEIN"/>
    <property type="match status" value="1"/>
</dbReference>
<comment type="caution">
    <text evidence="2">The sequence shown here is derived from an EMBL/GenBank/DDBJ whole genome shotgun (WGS) entry which is preliminary data.</text>
</comment>
<dbReference type="CDD" id="cd03139">
    <property type="entry name" value="GATase1_PfpI_2"/>
    <property type="match status" value="1"/>
</dbReference>
<evidence type="ECO:0000313" key="3">
    <source>
        <dbReference type="Proteomes" id="UP000588491"/>
    </source>
</evidence>
<protein>
    <submittedName>
        <fullName evidence="2">DJ-1/PfpI family protein</fullName>
    </submittedName>
</protein>
<keyword evidence="3" id="KW-1185">Reference proteome</keyword>
<gene>
    <name evidence="2" type="ORF">HHU08_13865</name>
</gene>
<dbReference type="InterPro" id="IPR029062">
    <property type="entry name" value="Class_I_gatase-like"/>
</dbReference>
<dbReference type="SUPFAM" id="SSF52317">
    <property type="entry name" value="Class I glutamine amidotransferase-like"/>
    <property type="match status" value="1"/>
</dbReference>
<organism evidence="2 3">
    <name type="scientific">Niallia alba</name>
    <dbReference type="NCBI Taxonomy" id="2729105"/>
    <lineage>
        <taxon>Bacteria</taxon>
        <taxon>Bacillati</taxon>
        <taxon>Bacillota</taxon>
        <taxon>Bacilli</taxon>
        <taxon>Bacillales</taxon>
        <taxon>Bacillaceae</taxon>
        <taxon>Niallia</taxon>
    </lineage>
</organism>
<dbReference type="Proteomes" id="UP000588491">
    <property type="component" value="Unassembled WGS sequence"/>
</dbReference>
<dbReference type="RefSeq" id="WP_169188699.1">
    <property type="nucleotide sequence ID" value="NZ_JABBPK010000001.1"/>
</dbReference>
<accession>A0A7Y0KAF1</accession>
<name>A0A7Y0KAF1_9BACI</name>
<reference evidence="2 3" key="1">
    <citation type="submission" date="2020-04" db="EMBL/GenBank/DDBJ databases">
        <title>Bacillus sp. UniB3 isolated from commercial digestive syrup.</title>
        <authorList>
            <person name="Thorat V."/>
            <person name="Kirdat K."/>
            <person name="Tiwarekar B."/>
            <person name="Yadav A."/>
        </authorList>
    </citation>
    <scope>NUCLEOTIDE SEQUENCE [LARGE SCALE GENOMIC DNA]</scope>
    <source>
        <strain evidence="2 3">UniB3</strain>
    </source>
</reference>
<dbReference type="Gene3D" id="3.40.50.880">
    <property type="match status" value="1"/>
</dbReference>
<dbReference type="InterPro" id="IPR002818">
    <property type="entry name" value="DJ-1/PfpI"/>
</dbReference>
<sequence>MKKRIIGIFVFNEVEVLDVAGPFEVFSLAGGDNKLFCVYTISEKGGMITARNGLKIEADYSFENQPALDMLVVPGGYGAEEIEIHNRAVINWIQDQSHRVEYMTSVCTGAFLLAKAGILDGIKVTTHWMDIDRLEREFPNILEKRNVKFVDEGKILTSGGISAGINMSFHLVAKLYGKEVAKETAKRMEYDIKLD</sequence>
<evidence type="ECO:0000259" key="1">
    <source>
        <dbReference type="Pfam" id="PF01965"/>
    </source>
</evidence>
<feature type="domain" description="DJ-1/PfpI" evidence="1">
    <location>
        <begin position="7"/>
        <end position="173"/>
    </location>
</feature>
<dbReference type="Pfam" id="PF01965">
    <property type="entry name" value="DJ-1_PfpI"/>
    <property type="match status" value="1"/>
</dbReference>
<dbReference type="PANTHER" id="PTHR43130">
    <property type="entry name" value="ARAC-FAMILY TRANSCRIPTIONAL REGULATOR"/>
    <property type="match status" value="1"/>
</dbReference>
<proteinExistence type="predicted"/>
<dbReference type="GO" id="GO:0006355">
    <property type="term" value="P:regulation of DNA-templated transcription"/>
    <property type="evidence" value="ECO:0007669"/>
    <property type="project" value="TreeGrafter"/>
</dbReference>
<dbReference type="EMBL" id="JABBPK010000001">
    <property type="protein sequence ID" value="NMO78069.1"/>
    <property type="molecule type" value="Genomic_DNA"/>
</dbReference>
<evidence type="ECO:0000313" key="2">
    <source>
        <dbReference type="EMBL" id="NMO78069.1"/>
    </source>
</evidence>
<dbReference type="InterPro" id="IPR052158">
    <property type="entry name" value="INH-QAR"/>
</dbReference>